<keyword evidence="12" id="KW-1185">Reference proteome</keyword>
<dbReference type="Gene3D" id="3.30.160.60">
    <property type="entry name" value="Classic Zinc Finger"/>
    <property type="match status" value="2"/>
</dbReference>
<evidence type="ECO:0000313" key="11">
    <source>
        <dbReference type="EMBL" id="RUO97087.1"/>
    </source>
</evidence>
<dbReference type="PROSITE" id="PS50157">
    <property type="entry name" value="ZINC_FINGER_C2H2_2"/>
    <property type="match status" value="2"/>
</dbReference>
<feature type="compositionally biased region" description="Acidic residues" evidence="9">
    <location>
        <begin position="410"/>
        <end position="419"/>
    </location>
</feature>
<evidence type="ECO:0000256" key="4">
    <source>
        <dbReference type="ARBA" id="ARBA00022771"/>
    </source>
</evidence>
<feature type="compositionally biased region" description="Basic and acidic residues" evidence="9">
    <location>
        <begin position="172"/>
        <end position="183"/>
    </location>
</feature>
<dbReference type="FunFam" id="3.30.160.60:FF:000145">
    <property type="entry name" value="Zinc finger protein 574"/>
    <property type="match status" value="1"/>
</dbReference>
<protein>
    <recommendedName>
        <fullName evidence="10">C2H2-type domain-containing protein</fullName>
    </recommendedName>
</protein>
<evidence type="ECO:0000256" key="1">
    <source>
        <dbReference type="ARBA" id="ARBA00004123"/>
    </source>
</evidence>
<feature type="region of interest" description="Disordered" evidence="9">
    <location>
        <begin position="29"/>
        <end position="197"/>
    </location>
</feature>
<feature type="domain" description="C2H2-type" evidence="10">
    <location>
        <begin position="196"/>
        <end position="223"/>
    </location>
</feature>
<dbReference type="PANTHER" id="PTHR10032">
    <property type="entry name" value="ZINC FINGER PROTEIN WITH KRAB AND SCAN DOMAINS"/>
    <property type="match status" value="1"/>
</dbReference>
<feature type="compositionally biased region" description="Polar residues" evidence="9">
    <location>
        <begin position="256"/>
        <end position="266"/>
    </location>
</feature>
<dbReference type="GO" id="GO:0008270">
    <property type="term" value="F:zinc ion binding"/>
    <property type="evidence" value="ECO:0007669"/>
    <property type="project" value="UniProtKB-KW"/>
</dbReference>
<feature type="compositionally biased region" description="Polar residues" evidence="9">
    <location>
        <begin position="295"/>
        <end position="304"/>
    </location>
</feature>
<dbReference type="OrthoDB" id="8922241at2759"/>
<keyword evidence="3" id="KW-0677">Repeat</keyword>
<dbReference type="InterPro" id="IPR036236">
    <property type="entry name" value="Znf_C2H2_sf"/>
</dbReference>
<comment type="caution">
    <text evidence="11">The sequence shown here is derived from an EMBL/GenBank/DDBJ whole genome shotgun (WGS) entry which is preliminary data.</text>
</comment>
<dbReference type="GO" id="GO:0000978">
    <property type="term" value="F:RNA polymerase II cis-regulatory region sequence-specific DNA binding"/>
    <property type="evidence" value="ECO:0007669"/>
    <property type="project" value="TreeGrafter"/>
</dbReference>
<evidence type="ECO:0000256" key="2">
    <source>
        <dbReference type="ARBA" id="ARBA00022723"/>
    </source>
</evidence>
<keyword evidence="4 7" id="KW-0863">Zinc-finger</keyword>
<feature type="compositionally biased region" description="Polar residues" evidence="9">
    <location>
        <begin position="317"/>
        <end position="337"/>
    </location>
</feature>
<evidence type="ECO:0000259" key="10">
    <source>
        <dbReference type="PROSITE" id="PS50157"/>
    </source>
</evidence>
<organism evidence="11 12">
    <name type="scientific">Jimgerdemannia flammicorona</name>
    <dbReference type="NCBI Taxonomy" id="994334"/>
    <lineage>
        <taxon>Eukaryota</taxon>
        <taxon>Fungi</taxon>
        <taxon>Fungi incertae sedis</taxon>
        <taxon>Mucoromycota</taxon>
        <taxon>Mucoromycotina</taxon>
        <taxon>Endogonomycetes</taxon>
        <taxon>Endogonales</taxon>
        <taxon>Endogonaceae</taxon>
        <taxon>Jimgerdemannia</taxon>
    </lineage>
</organism>
<evidence type="ECO:0000313" key="12">
    <source>
        <dbReference type="Proteomes" id="UP000268093"/>
    </source>
</evidence>
<feature type="compositionally biased region" description="Polar residues" evidence="9">
    <location>
        <begin position="94"/>
        <end position="105"/>
    </location>
</feature>
<feature type="region of interest" description="Disordered" evidence="9">
    <location>
        <begin position="248"/>
        <end position="444"/>
    </location>
</feature>
<proteinExistence type="predicted"/>
<keyword evidence="2" id="KW-0479">Metal-binding</keyword>
<evidence type="ECO:0000256" key="8">
    <source>
        <dbReference type="SAM" id="Coils"/>
    </source>
</evidence>
<dbReference type="PROSITE" id="PS00028">
    <property type="entry name" value="ZINC_FINGER_C2H2_1"/>
    <property type="match status" value="1"/>
</dbReference>
<dbReference type="EMBL" id="RBNI01018473">
    <property type="protein sequence ID" value="RUO97087.1"/>
    <property type="molecule type" value="Genomic_DNA"/>
</dbReference>
<dbReference type="InterPro" id="IPR013087">
    <property type="entry name" value="Znf_C2H2_type"/>
</dbReference>
<dbReference type="FunFam" id="3.30.160.60:FF:000710">
    <property type="entry name" value="Zinc finger protein 768"/>
    <property type="match status" value="1"/>
</dbReference>
<dbReference type="GO" id="GO:0000981">
    <property type="term" value="F:DNA-binding transcription factor activity, RNA polymerase II-specific"/>
    <property type="evidence" value="ECO:0007669"/>
    <property type="project" value="TreeGrafter"/>
</dbReference>
<feature type="compositionally biased region" description="Basic and acidic residues" evidence="9">
    <location>
        <begin position="531"/>
        <end position="541"/>
    </location>
</feature>
<dbReference type="AlphaFoldDB" id="A0A433A326"/>
<evidence type="ECO:0000256" key="7">
    <source>
        <dbReference type="PROSITE-ProRule" id="PRU00042"/>
    </source>
</evidence>
<comment type="subcellular location">
    <subcellularLocation>
        <location evidence="1">Nucleus</location>
    </subcellularLocation>
</comment>
<feature type="compositionally biased region" description="Low complexity" evidence="9">
    <location>
        <begin position="133"/>
        <end position="144"/>
    </location>
</feature>
<dbReference type="InterPro" id="IPR027756">
    <property type="entry name" value="Ovo-like"/>
</dbReference>
<feature type="compositionally biased region" description="Basic and acidic residues" evidence="9">
    <location>
        <begin position="305"/>
        <end position="316"/>
    </location>
</feature>
<feature type="compositionally biased region" description="Basic and acidic residues" evidence="9">
    <location>
        <begin position="399"/>
        <end position="409"/>
    </location>
</feature>
<accession>A0A433A326</accession>
<dbReference type="Pfam" id="PF00096">
    <property type="entry name" value="zf-C2H2"/>
    <property type="match status" value="2"/>
</dbReference>
<sequence length="541" mass="59646">MSNYHHSLASQNLQTVPLANLKSALSALTPQTSVSRDSPAPQPATTTAPPSPDSNPRTHHHPEKISKPPPAAPPSPKETDRNSMDLLFKAAAQTIVSPSSESKNGSPPQLLPTPSSPSVPIAISHVAPPPDQSNGRSNGNNNSRYLPPPPIAYQAGRSPSSGAPHSSTSSEIRFEDPKRKSWETPKSGSSSPEVAYKCTECGAPFRRSHDMKRHMKSHSGERPYVCTVCDRPFARLDALHRHQRAEGGAACKAVHSQRTIPPQASPRQKMPRPPGSAKLSPLERNDLPSPAAASPLSQTQNHATSHPDQRHHEDSKSNGGFRTQQIPPSAPQRQNSEGKPHIPTLIIPFRASQPYPNEAPYTPTPPINMNSAYSSRNGGENMLSASAPYPMHSAGSSHHAQEQRGRESSETDGSDDEVNESASGPARPILPYPQSHHPMTSYREQQLAERNQFLEERVRELELKLSHDRKNKRRTEMMEERVHLLEIQNETLRSLIIEGRAYGNYKRRRVSYSDEEDELEKSPVSSATGFHPEHERDTERR</sequence>
<feature type="region of interest" description="Disordered" evidence="9">
    <location>
        <begin position="506"/>
        <end position="541"/>
    </location>
</feature>
<evidence type="ECO:0000256" key="6">
    <source>
        <dbReference type="ARBA" id="ARBA00023242"/>
    </source>
</evidence>
<reference evidence="11 12" key="1">
    <citation type="journal article" date="2018" name="New Phytol.">
        <title>Phylogenomics of Endogonaceae and evolution of mycorrhizas within Mucoromycota.</title>
        <authorList>
            <person name="Chang Y."/>
            <person name="Desiro A."/>
            <person name="Na H."/>
            <person name="Sandor L."/>
            <person name="Lipzen A."/>
            <person name="Clum A."/>
            <person name="Barry K."/>
            <person name="Grigoriev I.V."/>
            <person name="Martin F.M."/>
            <person name="Stajich J.E."/>
            <person name="Smith M.E."/>
            <person name="Bonito G."/>
            <person name="Spatafora J.W."/>
        </authorList>
    </citation>
    <scope>NUCLEOTIDE SEQUENCE [LARGE SCALE GENOMIC DNA]</scope>
    <source>
        <strain evidence="11 12">GMNB39</strain>
    </source>
</reference>
<evidence type="ECO:0000256" key="3">
    <source>
        <dbReference type="ARBA" id="ARBA00022737"/>
    </source>
</evidence>
<feature type="domain" description="C2H2-type" evidence="10">
    <location>
        <begin position="224"/>
        <end position="260"/>
    </location>
</feature>
<dbReference type="SMART" id="SM00355">
    <property type="entry name" value="ZnF_C2H2"/>
    <property type="match status" value="2"/>
</dbReference>
<feature type="compositionally biased region" description="Pro residues" evidence="9">
    <location>
        <begin position="67"/>
        <end position="76"/>
    </location>
</feature>
<dbReference type="GO" id="GO:0005634">
    <property type="term" value="C:nucleus"/>
    <property type="evidence" value="ECO:0007669"/>
    <property type="project" value="UniProtKB-SubCell"/>
</dbReference>
<dbReference type="SUPFAM" id="SSF57667">
    <property type="entry name" value="beta-beta-alpha zinc fingers"/>
    <property type="match status" value="1"/>
</dbReference>
<dbReference type="PANTHER" id="PTHR10032:SF271">
    <property type="entry name" value="RH12261P-RELATED"/>
    <property type="match status" value="1"/>
</dbReference>
<evidence type="ECO:0000256" key="9">
    <source>
        <dbReference type="SAM" id="MobiDB-lite"/>
    </source>
</evidence>
<feature type="compositionally biased region" description="Low complexity" evidence="9">
    <location>
        <begin position="155"/>
        <end position="170"/>
    </location>
</feature>
<gene>
    <name evidence="11" type="ORF">BC936DRAFT_141001</name>
</gene>
<feature type="coiled-coil region" evidence="8">
    <location>
        <begin position="444"/>
        <end position="471"/>
    </location>
</feature>
<keyword evidence="5" id="KW-0862">Zinc</keyword>
<feature type="compositionally biased region" description="Polar residues" evidence="9">
    <location>
        <begin position="367"/>
        <end position="378"/>
    </location>
</feature>
<keyword evidence="6" id="KW-0539">Nucleus</keyword>
<name>A0A433A326_9FUNG</name>
<evidence type="ECO:0000256" key="5">
    <source>
        <dbReference type="ARBA" id="ARBA00022833"/>
    </source>
</evidence>
<dbReference type="Proteomes" id="UP000268093">
    <property type="component" value="Unassembled WGS sequence"/>
</dbReference>
<keyword evidence="8" id="KW-0175">Coiled coil</keyword>